<dbReference type="PANTHER" id="PTHR30466:SF1">
    <property type="entry name" value="FMN REDUCTASE (NADH) RUTF"/>
    <property type="match status" value="1"/>
</dbReference>
<reference evidence="3 4" key="1">
    <citation type="submission" date="2019-03" db="EMBL/GenBank/DDBJ databases">
        <title>Draft genome sequences of novel Actinobacteria.</title>
        <authorList>
            <person name="Sahin N."/>
            <person name="Ay H."/>
            <person name="Saygin H."/>
        </authorList>
    </citation>
    <scope>NUCLEOTIDE SEQUENCE [LARGE SCALE GENOMIC DNA]</scope>
    <source>
        <strain evidence="3 4">5K138</strain>
    </source>
</reference>
<dbReference type="PANTHER" id="PTHR30466">
    <property type="entry name" value="FLAVIN REDUCTASE"/>
    <property type="match status" value="1"/>
</dbReference>
<evidence type="ECO:0000313" key="3">
    <source>
        <dbReference type="EMBL" id="TDE14037.1"/>
    </source>
</evidence>
<comment type="caution">
    <text evidence="3">The sequence shown here is derived from an EMBL/GenBank/DDBJ whole genome shotgun (WGS) entry which is preliminary data.</text>
</comment>
<sequence length="156" mass="16674">MARLASGVALLTVLDPVGRDCGLTVTAVSSLSLEPPLVLVCVMKDRFMHDTLFVADGWSMTFLAADQLELAHYGARDRHPGARDDFARWPGRRAGHGELIFTGGVAAVECVPNELVDAGDHTIVIGRVVRVASDVTGEVPLVHVDRGYYPPGDPVS</sequence>
<accession>A0A4R5DKV2</accession>
<dbReference type="Gene3D" id="2.30.110.10">
    <property type="entry name" value="Electron Transport, Fmn-binding Protein, Chain A"/>
    <property type="match status" value="1"/>
</dbReference>
<dbReference type="GO" id="GO:0042602">
    <property type="term" value="F:riboflavin reductase (NADPH) activity"/>
    <property type="evidence" value="ECO:0007669"/>
    <property type="project" value="TreeGrafter"/>
</dbReference>
<dbReference type="InterPro" id="IPR012349">
    <property type="entry name" value="Split_barrel_FMN-bd"/>
</dbReference>
<dbReference type="OrthoDB" id="9792858at2"/>
<dbReference type="SMART" id="SM00903">
    <property type="entry name" value="Flavin_Reduct"/>
    <property type="match status" value="1"/>
</dbReference>
<dbReference type="GO" id="GO:0010181">
    <property type="term" value="F:FMN binding"/>
    <property type="evidence" value="ECO:0007669"/>
    <property type="project" value="InterPro"/>
</dbReference>
<protein>
    <submittedName>
        <fullName evidence="3">Flavin reductase</fullName>
    </submittedName>
</protein>
<organism evidence="3 4">
    <name type="scientific">Jiangella asiatica</name>
    <dbReference type="NCBI Taxonomy" id="2530372"/>
    <lineage>
        <taxon>Bacteria</taxon>
        <taxon>Bacillati</taxon>
        <taxon>Actinomycetota</taxon>
        <taxon>Actinomycetes</taxon>
        <taxon>Jiangellales</taxon>
        <taxon>Jiangellaceae</taxon>
        <taxon>Jiangella</taxon>
    </lineage>
</organism>
<feature type="domain" description="Flavin reductase like" evidence="2">
    <location>
        <begin position="1"/>
        <end position="150"/>
    </location>
</feature>
<evidence type="ECO:0000256" key="1">
    <source>
        <dbReference type="ARBA" id="ARBA00023002"/>
    </source>
</evidence>
<dbReference type="Pfam" id="PF01613">
    <property type="entry name" value="Flavin_Reduct"/>
    <property type="match status" value="1"/>
</dbReference>
<dbReference type="InterPro" id="IPR002563">
    <property type="entry name" value="Flavin_Rdtase-like_dom"/>
</dbReference>
<gene>
    <name evidence="3" type="ORF">E1269_04630</name>
</gene>
<evidence type="ECO:0000313" key="4">
    <source>
        <dbReference type="Proteomes" id="UP000294739"/>
    </source>
</evidence>
<dbReference type="EMBL" id="SMKZ01000004">
    <property type="protein sequence ID" value="TDE14037.1"/>
    <property type="molecule type" value="Genomic_DNA"/>
</dbReference>
<evidence type="ECO:0000259" key="2">
    <source>
        <dbReference type="SMART" id="SM00903"/>
    </source>
</evidence>
<keyword evidence="4" id="KW-1185">Reference proteome</keyword>
<dbReference type="RefSeq" id="WP_131891865.1">
    <property type="nucleotide sequence ID" value="NZ_SMKZ01000004.1"/>
</dbReference>
<dbReference type="Proteomes" id="UP000294739">
    <property type="component" value="Unassembled WGS sequence"/>
</dbReference>
<dbReference type="InterPro" id="IPR050268">
    <property type="entry name" value="NADH-dep_flavin_reductase"/>
</dbReference>
<dbReference type="SUPFAM" id="SSF50475">
    <property type="entry name" value="FMN-binding split barrel"/>
    <property type="match status" value="1"/>
</dbReference>
<dbReference type="AlphaFoldDB" id="A0A4R5DKV2"/>
<dbReference type="InParanoid" id="A0A4R5DKV2"/>
<dbReference type="FunCoup" id="A0A4R5DKV2">
    <property type="interactions" value="2"/>
</dbReference>
<keyword evidence="1" id="KW-0560">Oxidoreductase</keyword>
<proteinExistence type="predicted"/>
<name>A0A4R5DKV2_9ACTN</name>